<gene>
    <name evidence="8" type="primary">sigM</name>
    <name evidence="8" type="ORF">J15TS10_02320</name>
</gene>
<evidence type="ECO:0000256" key="4">
    <source>
        <dbReference type="ARBA" id="ARBA00023125"/>
    </source>
</evidence>
<evidence type="ECO:0000259" key="6">
    <source>
        <dbReference type="Pfam" id="PF04542"/>
    </source>
</evidence>
<comment type="similarity">
    <text evidence="1">Belongs to the sigma-70 factor family. ECF subfamily.</text>
</comment>
<keyword evidence="4" id="KW-0238">DNA-binding</keyword>
<dbReference type="RefSeq" id="WP_213588521.1">
    <property type="nucleotide sequence ID" value="NZ_BOSM01000001.1"/>
</dbReference>
<dbReference type="InterPro" id="IPR013324">
    <property type="entry name" value="RNA_pol_sigma_r3/r4-like"/>
</dbReference>
<keyword evidence="3" id="KW-0731">Sigma factor</keyword>
<dbReference type="InterPro" id="IPR014296">
    <property type="entry name" value="RNA_pol_sigma-M_bacilli"/>
</dbReference>
<dbReference type="Proteomes" id="UP000681290">
    <property type="component" value="Unassembled WGS sequence"/>
</dbReference>
<accession>A0ABQ4MK94</accession>
<dbReference type="NCBIfam" id="TIGR02937">
    <property type="entry name" value="sigma70-ECF"/>
    <property type="match status" value="1"/>
</dbReference>
<dbReference type="PANTHER" id="PTHR43133">
    <property type="entry name" value="RNA POLYMERASE ECF-TYPE SIGMA FACTO"/>
    <property type="match status" value="1"/>
</dbReference>
<feature type="domain" description="RNA polymerase sigma-70 region 2" evidence="6">
    <location>
        <begin position="10"/>
        <end position="75"/>
    </location>
</feature>
<keyword evidence="5" id="KW-0804">Transcription</keyword>
<dbReference type="Pfam" id="PF04542">
    <property type="entry name" value="Sigma70_r2"/>
    <property type="match status" value="1"/>
</dbReference>
<evidence type="ECO:0000313" key="8">
    <source>
        <dbReference type="EMBL" id="GIP56418.1"/>
    </source>
</evidence>
<dbReference type="Gene3D" id="1.10.1740.10">
    <property type="match status" value="1"/>
</dbReference>
<evidence type="ECO:0000256" key="3">
    <source>
        <dbReference type="ARBA" id="ARBA00023082"/>
    </source>
</evidence>
<evidence type="ECO:0000256" key="2">
    <source>
        <dbReference type="ARBA" id="ARBA00023015"/>
    </source>
</evidence>
<organism evidence="8 9">
    <name type="scientific">Paenibacillus woosongensis</name>
    <dbReference type="NCBI Taxonomy" id="307580"/>
    <lineage>
        <taxon>Bacteria</taxon>
        <taxon>Bacillati</taxon>
        <taxon>Bacillota</taxon>
        <taxon>Bacilli</taxon>
        <taxon>Bacillales</taxon>
        <taxon>Paenibacillaceae</taxon>
        <taxon>Paenibacillus</taxon>
    </lineage>
</organism>
<sequence length="166" mass="19995">MSVLSIDKAYRDYKNDVYRYLFYLCRNHHTAEDLTQETFCRAWSHLEQLPEKKVKPWLFRVSHNAYIDKLRKESRSSSYENEFFYQFAGEETPETWLLREESRQELYSQLLLLNLNQRQAVLLYDIHGFSYQEAANLMEISLSKFKITLYRARQRLRNESKATATA</sequence>
<dbReference type="NCBIfam" id="TIGR02950">
    <property type="entry name" value="SigM_subfam"/>
    <property type="match status" value="1"/>
</dbReference>
<dbReference type="InterPro" id="IPR039425">
    <property type="entry name" value="RNA_pol_sigma-70-like"/>
</dbReference>
<reference evidence="8 9" key="1">
    <citation type="submission" date="2021-03" db="EMBL/GenBank/DDBJ databases">
        <title>Antimicrobial resistance genes in bacteria isolated from Japanese honey, and their potential for conferring macrolide and lincosamide resistance in the American foulbrood pathogen Paenibacillus larvae.</title>
        <authorList>
            <person name="Okamoto M."/>
            <person name="Kumagai M."/>
            <person name="Kanamori H."/>
            <person name="Takamatsu D."/>
        </authorList>
    </citation>
    <scope>NUCLEOTIDE SEQUENCE [LARGE SCALE GENOMIC DNA]</scope>
    <source>
        <strain evidence="8 9">J15TS10</strain>
    </source>
</reference>
<dbReference type="InterPro" id="IPR036388">
    <property type="entry name" value="WH-like_DNA-bd_sf"/>
</dbReference>
<dbReference type="InterPro" id="IPR014284">
    <property type="entry name" value="RNA_pol_sigma-70_dom"/>
</dbReference>
<dbReference type="InterPro" id="IPR013325">
    <property type="entry name" value="RNA_pol_sigma_r2"/>
</dbReference>
<comment type="caution">
    <text evidence="8">The sequence shown here is derived from an EMBL/GenBank/DDBJ whole genome shotgun (WGS) entry which is preliminary data.</text>
</comment>
<dbReference type="PANTHER" id="PTHR43133:SF52">
    <property type="entry name" value="ECF RNA POLYMERASE SIGMA FACTOR SIGL"/>
    <property type="match status" value="1"/>
</dbReference>
<dbReference type="SUPFAM" id="SSF88659">
    <property type="entry name" value="Sigma3 and sigma4 domains of RNA polymerase sigma factors"/>
    <property type="match status" value="1"/>
</dbReference>
<dbReference type="Gene3D" id="1.10.10.10">
    <property type="entry name" value="Winged helix-like DNA-binding domain superfamily/Winged helix DNA-binding domain"/>
    <property type="match status" value="1"/>
</dbReference>
<protein>
    <submittedName>
        <fullName evidence="8">ECF RNA polymerase sigma factor SigM</fullName>
    </submittedName>
</protein>
<evidence type="ECO:0000256" key="5">
    <source>
        <dbReference type="ARBA" id="ARBA00023163"/>
    </source>
</evidence>
<dbReference type="EMBL" id="BOSM01000001">
    <property type="protein sequence ID" value="GIP56418.1"/>
    <property type="molecule type" value="Genomic_DNA"/>
</dbReference>
<keyword evidence="2" id="KW-0805">Transcription regulation</keyword>
<evidence type="ECO:0000313" key="9">
    <source>
        <dbReference type="Proteomes" id="UP000681290"/>
    </source>
</evidence>
<keyword evidence="9" id="KW-1185">Reference proteome</keyword>
<dbReference type="Pfam" id="PF08281">
    <property type="entry name" value="Sigma70_r4_2"/>
    <property type="match status" value="1"/>
</dbReference>
<proteinExistence type="inferred from homology"/>
<dbReference type="SUPFAM" id="SSF88946">
    <property type="entry name" value="Sigma2 domain of RNA polymerase sigma factors"/>
    <property type="match status" value="1"/>
</dbReference>
<feature type="domain" description="RNA polymerase sigma factor 70 region 4 type 2" evidence="7">
    <location>
        <begin position="104"/>
        <end position="156"/>
    </location>
</feature>
<name>A0ABQ4MK94_9BACL</name>
<dbReference type="InterPro" id="IPR013249">
    <property type="entry name" value="RNA_pol_sigma70_r4_t2"/>
</dbReference>
<dbReference type="InterPro" id="IPR007627">
    <property type="entry name" value="RNA_pol_sigma70_r2"/>
</dbReference>
<evidence type="ECO:0000259" key="7">
    <source>
        <dbReference type="Pfam" id="PF08281"/>
    </source>
</evidence>
<evidence type="ECO:0000256" key="1">
    <source>
        <dbReference type="ARBA" id="ARBA00010641"/>
    </source>
</evidence>